<comment type="caution">
    <text evidence="2">The sequence shown here is derived from an EMBL/GenBank/DDBJ whole genome shotgun (WGS) entry which is preliminary data.</text>
</comment>
<name>A0A558HCH8_PAENT</name>
<reference evidence="2 3" key="1">
    <citation type="submission" date="2019-07" db="EMBL/GenBank/DDBJ databases">
        <title>Diversity of Bacteria from Kongsfjorden, Arctic.</title>
        <authorList>
            <person name="Yu Y."/>
        </authorList>
    </citation>
    <scope>NUCLEOTIDE SEQUENCE [LARGE SCALE GENOMIC DNA]</scope>
    <source>
        <strain evidence="2 3">SM1928</strain>
    </source>
</reference>
<evidence type="ECO:0000313" key="2">
    <source>
        <dbReference type="EMBL" id="TVU66821.1"/>
    </source>
</evidence>
<accession>A0A558HCH8</accession>
<dbReference type="Proteomes" id="UP000316500">
    <property type="component" value="Unassembled WGS sequence"/>
</dbReference>
<gene>
    <name evidence="2" type="ORF">FQP90_01370</name>
</gene>
<proteinExistence type="predicted"/>
<sequence>MSALSSMKNPLVPGDATRPHAEPLQCPRCRSNEHLDLDTIESIEPHAGELLVFVSYTCSRCEVSRAHTAAFHDVAGVLNRNGTVSGLLQFGGQYFHCGEPMQFAQSSVRSVYAPMSTEDVDDGLLDVYVKTRVIQCRCGFRMELPA</sequence>
<evidence type="ECO:0008006" key="4">
    <source>
        <dbReference type="Google" id="ProtNLM"/>
    </source>
</evidence>
<evidence type="ECO:0000256" key="1">
    <source>
        <dbReference type="SAM" id="MobiDB-lite"/>
    </source>
</evidence>
<dbReference type="OrthoDB" id="4951458at2"/>
<protein>
    <recommendedName>
        <fullName evidence="4">CpXC domain-containing protein</fullName>
    </recommendedName>
</protein>
<feature type="region of interest" description="Disordered" evidence="1">
    <location>
        <begin position="1"/>
        <end position="27"/>
    </location>
</feature>
<organism evidence="2 3">
    <name type="scientific">Paenarthrobacter nitroguajacolicus</name>
    <name type="common">Arthrobacter nitroguajacolicus</name>
    <dbReference type="NCBI Taxonomy" id="211146"/>
    <lineage>
        <taxon>Bacteria</taxon>
        <taxon>Bacillati</taxon>
        <taxon>Actinomycetota</taxon>
        <taxon>Actinomycetes</taxon>
        <taxon>Micrococcales</taxon>
        <taxon>Micrococcaceae</taxon>
        <taxon>Paenarthrobacter</taxon>
    </lineage>
</organism>
<evidence type="ECO:0000313" key="3">
    <source>
        <dbReference type="Proteomes" id="UP000316500"/>
    </source>
</evidence>
<dbReference type="EMBL" id="VNFK01000001">
    <property type="protein sequence ID" value="TVU66821.1"/>
    <property type="molecule type" value="Genomic_DNA"/>
</dbReference>
<dbReference type="AlphaFoldDB" id="A0A558HCH8"/>